<dbReference type="GO" id="GO:0006508">
    <property type="term" value="P:proteolysis"/>
    <property type="evidence" value="ECO:0007669"/>
    <property type="project" value="InterPro"/>
</dbReference>
<evidence type="ECO:0000259" key="3">
    <source>
        <dbReference type="Pfam" id="PF00561"/>
    </source>
</evidence>
<dbReference type="InterPro" id="IPR000073">
    <property type="entry name" value="AB_hydrolase_1"/>
</dbReference>
<keyword evidence="2 4" id="KW-0378">Hydrolase</keyword>
<dbReference type="SUPFAM" id="SSF53474">
    <property type="entry name" value="alpha/beta-Hydrolases"/>
    <property type="match status" value="1"/>
</dbReference>
<dbReference type="InterPro" id="IPR051601">
    <property type="entry name" value="Serine_prot/Carboxylest_S33"/>
</dbReference>
<name>A0A1G6V3X6_9MICO</name>
<evidence type="ECO:0000313" key="5">
    <source>
        <dbReference type="Proteomes" id="UP000199039"/>
    </source>
</evidence>
<dbReference type="InterPro" id="IPR002410">
    <property type="entry name" value="Peptidase_S33"/>
</dbReference>
<evidence type="ECO:0000256" key="2">
    <source>
        <dbReference type="ARBA" id="ARBA00022801"/>
    </source>
</evidence>
<dbReference type="GO" id="GO:0004177">
    <property type="term" value="F:aminopeptidase activity"/>
    <property type="evidence" value="ECO:0007669"/>
    <property type="project" value="UniProtKB-EC"/>
</dbReference>
<feature type="domain" description="AB hydrolase-1" evidence="3">
    <location>
        <begin position="49"/>
        <end position="198"/>
    </location>
</feature>
<dbReference type="STRING" id="1814289.SAMN05216410_3397"/>
<dbReference type="Proteomes" id="UP000199039">
    <property type="component" value="Unassembled WGS sequence"/>
</dbReference>
<dbReference type="Pfam" id="PF00561">
    <property type="entry name" value="Abhydrolase_1"/>
    <property type="match status" value="1"/>
</dbReference>
<dbReference type="InterPro" id="IPR029058">
    <property type="entry name" value="AB_hydrolase_fold"/>
</dbReference>
<dbReference type="PRINTS" id="PR00793">
    <property type="entry name" value="PROAMNOPTASE"/>
</dbReference>
<dbReference type="EMBL" id="FMYH01000007">
    <property type="protein sequence ID" value="SDD48163.1"/>
    <property type="molecule type" value="Genomic_DNA"/>
</dbReference>
<evidence type="ECO:0000313" key="4">
    <source>
        <dbReference type="EMBL" id="SDD48163.1"/>
    </source>
</evidence>
<keyword evidence="5" id="KW-1185">Reference proteome</keyword>
<comment type="similarity">
    <text evidence="1">Belongs to the peptidase S33 family.</text>
</comment>
<dbReference type="PANTHER" id="PTHR43248">
    <property type="entry name" value="2-SUCCINYL-6-HYDROXY-2,4-CYCLOHEXADIENE-1-CARBOXYLATE SYNTHASE"/>
    <property type="match status" value="1"/>
</dbReference>
<dbReference type="PANTHER" id="PTHR43248:SF2">
    <property type="entry name" value="PROLYL AMINOPEPTIDASE"/>
    <property type="match status" value="1"/>
</dbReference>
<accession>A0A1G6V3X6</accession>
<protein>
    <submittedName>
        <fullName evidence="4">Alpha/beta hydrolase fold</fullName>
    </submittedName>
</protein>
<reference evidence="4 5" key="1">
    <citation type="submission" date="2016-09" db="EMBL/GenBank/DDBJ databases">
        <authorList>
            <person name="Capua I."/>
            <person name="De Benedictis P."/>
            <person name="Joannis T."/>
            <person name="Lombin L.H."/>
            <person name="Cattoli G."/>
        </authorList>
    </citation>
    <scope>NUCLEOTIDE SEQUENCE [LARGE SCALE GENOMIC DNA]</scope>
    <source>
        <strain evidence="4 5">ISLP-3</strain>
    </source>
</reference>
<sequence length="429" mass="47251">MISYTVPGMHVTDHEVSVPLDWFDDRDTRTITVFVREVVAPARRHEDLPLLVFLQGGPGGKGPRPTGPDGWLGHMLTTHRVILLDQRGTGRSTPVRGGHLAALGSPAAQAEHLTHFRADSIVADAEHVRRTLYGARRWESLGQSYGGFLTLTYLSQAPQGLSACYVTGGLVGLQADAREVYRHTYPRTAAKNREMFARFPGDVAQAARIADRLAAGDVRLPDGDLLSVRRFQTVGMDLGMKPGFERLHWLLDEAFDPGASELSETFLNQVMTLTSYRENPLYAVLQESIYASGYAVTGWAAHAERGEHPAFDPGHRPLHLTGEMIYPWMFEEIAGLRPFAAAAHELARRERWTTLYDAEALAANDVPVAAAVYFDDMFVDAGLSLETASAVGNVHAWVTNEFEHDGLRTGDVLSRLTQQIRDSGGPLRD</sequence>
<evidence type="ECO:0000256" key="1">
    <source>
        <dbReference type="ARBA" id="ARBA00010088"/>
    </source>
</evidence>
<dbReference type="Gene3D" id="3.40.50.1820">
    <property type="entry name" value="alpha/beta hydrolase"/>
    <property type="match status" value="1"/>
</dbReference>
<gene>
    <name evidence="4" type="ORF">SAMN05216410_3397</name>
</gene>
<proteinExistence type="inferred from homology"/>
<dbReference type="AlphaFoldDB" id="A0A1G6V3X6"/>
<organism evidence="4 5">
    <name type="scientific">Sanguibacter gelidistatuariae</name>
    <dbReference type="NCBI Taxonomy" id="1814289"/>
    <lineage>
        <taxon>Bacteria</taxon>
        <taxon>Bacillati</taxon>
        <taxon>Actinomycetota</taxon>
        <taxon>Actinomycetes</taxon>
        <taxon>Micrococcales</taxon>
        <taxon>Sanguibacteraceae</taxon>
        <taxon>Sanguibacter</taxon>
    </lineage>
</organism>